<name>A0A9D4QTX6_DREPO</name>
<evidence type="ECO:0000313" key="2">
    <source>
        <dbReference type="EMBL" id="KAH3842908.1"/>
    </source>
</evidence>
<evidence type="ECO:0000256" key="1">
    <source>
        <dbReference type="SAM" id="MobiDB-lite"/>
    </source>
</evidence>
<evidence type="ECO:0000313" key="3">
    <source>
        <dbReference type="Proteomes" id="UP000828390"/>
    </source>
</evidence>
<dbReference type="Proteomes" id="UP000828390">
    <property type="component" value="Unassembled WGS sequence"/>
</dbReference>
<sequence length="114" mass="12913">MAKVERSTRRGVFHTPRSSRKRRKTEPERERYECPGCAKTVICKGLNQFNEHVGACLKCDGNDINLDKGCCSNSDDMNIKGDINASCENYQKKVILQVNDKQMTTRKCALIENA</sequence>
<dbReference type="AlphaFoldDB" id="A0A9D4QTX6"/>
<feature type="region of interest" description="Disordered" evidence="1">
    <location>
        <begin position="1"/>
        <end position="27"/>
    </location>
</feature>
<gene>
    <name evidence="2" type="ORF">DPMN_116412</name>
</gene>
<keyword evidence="3" id="KW-1185">Reference proteome</keyword>
<feature type="compositionally biased region" description="Basic residues" evidence="1">
    <location>
        <begin position="9"/>
        <end position="24"/>
    </location>
</feature>
<proteinExistence type="predicted"/>
<protein>
    <submittedName>
        <fullName evidence="2">Uncharacterized protein</fullName>
    </submittedName>
</protein>
<organism evidence="2 3">
    <name type="scientific">Dreissena polymorpha</name>
    <name type="common">Zebra mussel</name>
    <name type="synonym">Mytilus polymorpha</name>
    <dbReference type="NCBI Taxonomy" id="45954"/>
    <lineage>
        <taxon>Eukaryota</taxon>
        <taxon>Metazoa</taxon>
        <taxon>Spiralia</taxon>
        <taxon>Lophotrochozoa</taxon>
        <taxon>Mollusca</taxon>
        <taxon>Bivalvia</taxon>
        <taxon>Autobranchia</taxon>
        <taxon>Heteroconchia</taxon>
        <taxon>Euheterodonta</taxon>
        <taxon>Imparidentia</taxon>
        <taxon>Neoheterodontei</taxon>
        <taxon>Myida</taxon>
        <taxon>Dreissenoidea</taxon>
        <taxon>Dreissenidae</taxon>
        <taxon>Dreissena</taxon>
    </lineage>
</organism>
<dbReference type="EMBL" id="JAIWYP010000004">
    <property type="protein sequence ID" value="KAH3842908.1"/>
    <property type="molecule type" value="Genomic_DNA"/>
</dbReference>
<reference evidence="2" key="2">
    <citation type="submission" date="2020-11" db="EMBL/GenBank/DDBJ databases">
        <authorList>
            <person name="McCartney M.A."/>
            <person name="Auch B."/>
            <person name="Kono T."/>
            <person name="Mallez S."/>
            <person name="Becker A."/>
            <person name="Gohl D.M."/>
            <person name="Silverstein K.A.T."/>
            <person name="Koren S."/>
            <person name="Bechman K.B."/>
            <person name="Herman A."/>
            <person name="Abrahante J.E."/>
            <person name="Garbe J."/>
        </authorList>
    </citation>
    <scope>NUCLEOTIDE SEQUENCE</scope>
    <source>
        <strain evidence="2">Duluth1</strain>
        <tissue evidence="2">Whole animal</tissue>
    </source>
</reference>
<accession>A0A9D4QTX6</accession>
<reference evidence="2" key="1">
    <citation type="journal article" date="2019" name="bioRxiv">
        <title>The Genome of the Zebra Mussel, Dreissena polymorpha: A Resource for Invasive Species Research.</title>
        <authorList>
            <person name="McCartney M.A."/>
            <person name="Auch B."/>
            <person name="Kono T."/>
            <person name="Mallez S."/>
            <person name="Zhang Y."/>
            <person name="Obille A."/>
            <person name="Becker A."/>
            <person name="Abrahante J.E."/>
            <person name="Garbe J."/>
            <person name="Badalamenti J.P."/>
            <person name="Herman A."/>
            <person name="Mangelson H."/>
            <person name="Liachko I."/>
            <person name="Sullivan S."/>
            <person name="Sone E.D."/>
            <person name="Koren S."/>
            <person name="Silverstein K.A.T."/>
            <person name="Beckman K.B."/>
            <person name="Gohl D.M."/>
        </authorList>
    </citation>
    <scope>NUCLEOTIDE SEQUENCE</scope>
    <source>
        <strain evidence="2">Duluth1</strain>
        <tissue evidence="2">Whole animal</tissue>
    </source>
</reference>
<comment type="caution">
    <text evidence="2">The sequence shown here is derived from an EMBL/GenBank/DDBJ whole genome shotgun (WGS) entry which is preliminary data.</text>
</comment>